<feature type="region of interest" description="Disordered" evidence="3">
    <location>
        <begin position="172"/>
        <end position="198"/>
    </location>
</feature>
<keyword evidence="1" id="KW-0732">Signal</keyword>
<name>A0ABX0JJ63_9PROT</name>
<dbReference type="Pfam" id="PF04355">
    <property type="entry name" value="BamE"/>
    <property type="match status" value="1"/>
</dbReference>
<evidence type="ECO:0000313" key="6">
    <source>
        <dbReference type="EMBL" id="NHN83205.1"/>
    </source>
</evidence>
<feature type="domain" description="Outer membrane protein assembly factor BamE" evidence="5">
    <location>
        <begin position="48"/>
        <end position="122"/>
    </location>
</feature>
<organism evidence="6 7">
    <name type="scientific">Acetobacter musti</name>
    <dbReference type="NCBI Taxonomy" id="864732"/>
    <lineage>
        <taxon>Bacteria</taxon>
        <taxon>Pseudomonadati</taxon>
        <taxon>Pseudomonadota</taxon>
        <taxon>Alphaproteobacteria</taxon>
        <taxon>Acetobacterales</taxon>
        <taxon>Acetobacteraceae</taxon>
        <taxon>Acetobacter</taxon>
    </lineage>
</organism>
<sequence length="198" mass="20747">MSNRDIPIRTLATPAARYRSVATSLALLGGVVLMSGCSVFQSTPMPRGSLIEADDYKQLKPGSSNRADALDLLGSPTARATFDDNTWIYISMMTVPQPANFPKITKQQIVVLNFDPAGKLRTVRTLNLKDAKHPGMIQDTTPTPGTKINVIQEILGNVGRYNPMSGMMGGSSFGGGGATGPMGSNSGPGHAGAGNTLP</sequence>
<keyword evidence="4" id="KW-1133">Transmembrane helix</keyword>
<comment type="caution">
    <text evidence="6">The sequence shown here is derived from an EMBL/GenBank/DDBJ whole genome shotgun (WGS) entry which is preliminary data.</text>
</comment>
<gene>
    <name evidence="6" type="primary">bamE</name>
    <name evidence="6" type="ORF">GOB93_00915</name>
</gene>
<evidence type="ECO:0000256" key="2">
    <source>
        <dbReference type="ARBA" id="ARBA00023136"/>
    </source>
</evidence>
<dbReference type="RefSeq" id="WP_173581643.1">
    <property type="nucleotide sequence ID" value="NZ_WOTB01000001.1"/>
</dbReference>
<proteinExistence type="predicted"/>
<evidence type="ECO:0000256" key="4">
    <source>
        <dbReference type="SAM" id="Phobius"/>
    </source>
</evidence>
<keyword evidence="2 4" id="KW-0472">Membrane</keyword>
<feature type="transmembrane region" description="Helical" evidence="4">
    <location>
        <begin position="21"/>
        <end position="41"/>
    </location>
</feature>
<keyword evidence="4" id="KW-0812">Transmembrane</keyword>
<protein>
    <submittedName>
        <fullName evidence="6">Outer membrane protein assembly factor BamE</fullName>
    </submittedName>
</protein>
<dbReference type="InterPro" id="IPR037873">
    <property type="entry name" value="BamE-like"/>
</dbReference>
<evidence type="ECO:0000256" key="1">
    <source>
        <dbReference type="ARBA" id="ARBA00022729"/>
    </source>
</evidence>
<dbReference type="EMBL" id="WOTB01000001">
    <property type="protein sequence ID" value="NHN83205.1"/>
    <property type="molecule type" value="Genomic_DNA"/>
</dbReference>
<dbReference type="Gene3D" id="3.30.1450.10">
    <property type="match status" value="1"/>
</dbReference>
<keyword evidence="7" id="KW-1185">Reference proteome</keyword>
<dbReference type="Proteomes" id="UP000635278">
    <property type="component" value="Unassembled WGS sequence"/>
</dbReference>
<accession>A0ABX0JJ63</accession>
<evidence type="ECO:0000313" key="7">
    <source>
        <dbReference type="Proteomes" id="UP000635278"/>
    </source>
</evidence>
<reference evidence="6 7" key="1">
    <citation type="journal article" date="2020" name="Int. J. Syst. Evol. Microbiol.">
        <title>Novel acetic acid bacteria from cider fermentations: Acetobacter conturbans sp. nov. and Acetobacter fallax sp. nov.</title>
        <authorList>
            <person name="Sombolestani A.S."/>
            <person name="Cleenwerck I."/>
            <person name="Cnockaert M."/>
            <person name="Borremans W."/>
            <person name="Wieme A.D."/>
            <person name="De Vuyst L."/>
            <person name="Vandamme P."/>
        </authorList>
    </citation>
    <scope>NUCLEOTIDE SEQUENCE [LARGE SCALE GENOMIC DNA]</scope>
    <source>
        <strain evidence="6 7">LMG 30640</strain>
    </source>
</reference>
<evidence type="ECO:0000256" key="3">
    <source>
        <dbReference type="SAM" id="MobiDB-lite"/>
    </source>
</evidence>
<dbReference type="InterPro" id="IPR007450">
    <property type="entry name" value="BamE_dom"/>
</dbReference>
<evidence type="ECO:0000259" key="5">
    <source>
        <dbReference type="Pfam" id="PF04355"/>
    </source>
</evidence>